<feature type="domain" description="Reverse transcriptase zinc-binding" evidence="1">
    <location>
        <begin position="5"/>
        <end position="31"/>
    </location>
</feature>
<dbReference type="AlphaFoldDB" id="A0AAF0R747"/>
<dbReference type="Proteomes" id="UP001234989">
    <property type="component" value="Chromosome 7"/>
</dbReference>
<protein>
    <recommendedName>
        <fullName evidence="1">Reverse transcriptase zinc-binding domain-containing protein</fullName>
    </recommendedName>
</protein>
<accession>A0AAF0R747</accession>
<evidence type="ECO:0000313" key="3">
    <source>
        <dbReference type="Proteomes" id="UP001234989"/>
    </source>
</evidence>
<sequence length="120" mass="14334">SVENIKCILCDDESENIEHLFFNCSYSGQVWQNVLRWQAIQRQALGWHEEQRWAQEQYKGKMPEAEIFRISLTASVYYIWQERNQIIFQKVIRSCDVLVRTIIQEVHVRGGMKLKLSMKL</sequence>
<dbReference type="PANTHER" id="PTHR33116:SF66">
    <property type="entry name" value="REVERSE TRANSCRIPTASE ZINC-BINDING DOMAIN-CONTAINING PROTEIN"/>
    <property type="match status" value="1"/>
</dbReference>
<evidence type="ECO:0000259" key="1">
    <source>
        <dbReference type="Pfam" id="PF13966"/>
    </source>
</evidence>
<gene>
    <name evidence="2" type="ORF">MTR67_030121</name>
</gene>
<name>A0AAF0R747_SOLVR</name>
<organism evidence="2 3">
    <name type="scientific">Solanum verrucosum</name>
    <dbReference type="NCBI Taxonomy" id="315347"/>
    <lineage>
        <taxon>Eukaryota</taxon>
        <taxon>Viridiplantae</taxon>
        <taxon>Streptophyta</taxon>
        <taxon>Embryophyta</taxon>
        <taxon>Tracheophyta</taxon>
        <taxon>Spermatophyta</taxon>
        <taxon>Magnoliopsida</taxon>
        <taxon>eudicotyledons</taxon>
        <taxon>Gunneridae</taxon>
        <taxon>Pentapetalae</taxon>
        <taxon>asterids</taxon>
        <taxon>lamiids</taxon>
        <taxon>Solanales</taxon>
        <taxon>Solanaceae</taxon>
        <taxon>Solanoideae</taxon>
        <taxon>Solaneae</taxon>
        <taxon>Solanum</taxon>
    </lineage>
</organism>
<keyword evidence="3" id="KW-1185">Reference proteome</keyword>
<dbReference type="PANTHER" id="PTHR33116">
    <property type="entry name" value="REVERSE TRANSCRIPTASE ZINC-BINDING DOMAIN-CONTAINING PROTEIN-RELATED-RELATED"/>
    <property type="match status" value="1"/>
</dbReference>
<proteinExistence type="predicted"/>
<dbReference type="EMBL" id="CP133618">
    <property type="protein sequence ID" value="WMV36736.1"/>
    <property type="molecule type" value="Genomic_DNA"/>
</dbReference>
<dbReference type="InterPro" id="IPR026960">
    <property type="entry name" value="RVT-Znf"/>
</dbReference>
<evidence type="ECO:0000313" key="2">
    <source>
        <dbReference type="EMBL" id="WMV36736.1"/>
    </source>
</evidence>
<reference evidence="2" key="1">
    <citation type="submission" date="2023-08" db="EMBL/GenBank/DDBJ databases">
        <title>A de novo genome assembly of Solanum verrucosum Schlechtendal, a Mexican diploid species geographically isolated from the other diploid A-genome species in potato relatives.</title>
        <authorList>
            <person name="Hosaka K."/>
        </authorList>
    </citation>
    <scope>NUCLEOTIDE SEQUENCE</scope>
    <source>
        <tissue evidence="2">Young leaves</tissue>
    </source>
</reference>
<feature type="non-terminal residue" evidence="2">
    <location>
        <position position="1"/>
    </location>
</feature>
<dbReference type="Pfam" id="PF13966">
    <property type="entry name" value="zf-RVT"/>
    <property type="match status" value="1"/>
</dbReference>